<dbReference type="Pfam" id="PF11523">
    <property type="entry name" value="DUF3223"/>
    <property type="match status" value="1"/>
</dbReference>
<dbReference type="SMART" id="SM00663">
    <property type="entry name" value="RPOLA_N"/>
    <property type="match status" value="1"/>
</dbReference>
<dbReference type="InterPro" id="IPR007080">
    <property type="entry name" value="RNA_pol_Rpb1_1"/>
</dbReference>
<dbReference type="Pfam" id="PF04983">
    <property type="entry name" value="RNA_pol_Rpb1_3"/>
    <property type="match status" value="1"/>
</dbReference>
<protein>
    <recommendedName>
        <fullName evidence="7">DNA-directed RNA polymerase subunit</fullName>
        <ecNumber evidence="7">2.7.7.6</ecNumber>
    </recommendedName>
</protein>
<feature type="compositionally biased region" description="Basic and acidic residues" evidence="8">
    <location>
        <begin position="1652"/>
        <end position="1669"/>
    </location>
</feature>
<keyword evidence="5 7" id="KW-0804">Transcription</keyword>
<dbReference type="Gene3D" id="4.10.860.120">
    <property type="entry name" value="RNA polymerase II, clamp domain"/>
    <property type="match status" value="1"/>
</dbReference>
<feature type="domain" description="RNA polymerase N-terminal" evidence="9">
    <location>
        <begin position="209"/>
        <end position="507"/>
    </location>
</feature>
<gene>
    <name evidence="11" type="primary">LOC120282686</name>
</gene>
<dbReference type="Pfam" id="PF04997">
    <property type="entry name" value="RNA_pol_Rpb1_1"/>
    <property type="match status" value="1"/>
</dbReference>
<comment type="similarity">
    <text evidence="7">Belongs to the RNA polymerase beta' chain family.</text>
</comment>
<dbReference type="Gene3D" id="3.30.1490.180">
    <property type="entry name" value="RNA polymerase ii"/>
    <property type="match status" value="1"/>
</dbReference>
<dbReference type="InterPro" id="IPR007066">
    <property type="entry name" value="RNA_pol_Rpb1_3"/>
</dbReference>
<evidence type="ECO:0000256" key="4">
    <source>
        <dbReference type="ARBA" id="ARBA00022833"/>
    </source>
</evidence>
<dbReference type="RefSeq" id="XP_039145467.1">
    <property type="nucleotide sequence ID" value="XM_039289533.1"/>
</dbReference>
<keyword evidence="2 7" id="KW-0808">Transferase</keyword>
<feature type="compositionally biased region" description="Polar residues" evidence="8">
    <location>
        <begin position="1475"/>
        <end position="1499"/>
    </location>
</feature>
<dbReference type="PANTHER" id="PTHR19376:SF51">
    <property type="entry name" value="DNA-DIRECTED RNA POLYMERASE V SUBUNIT 1"/>
    <property type="match status" value="1"/>
</dbReference>
<name>A0AB40D446_DIOCR</name>
<evidence type="ECO:0000256" key="6">
    <source>
        <dbReference type="ARBA" id="ARBA00048552"/>
    </source>
</evidence>
<dbReference type="Gene3D" id="3.10.450.40">
    <property type="match status" value="1"/>
</dbReference>
<organism evidence="10 11">
    <name type="scientific">Dioscorea cayennensis subsp. rotundata</name>
    <name type="common">White Guinea yam</name>
    <name type="synonym">Dioscorea rotundata</name>
    <dbReference type="NCBI Taxonomy" id="55577"/>
    <lineage>
        <taxon>Eukaryota</taxon>
        <taxon>Viridiplantae</taxon>
        <taxon>Streptophyta</taxon>
        <taxon>Embryophyta</taxon>
        <taxon>Tracheophyta</taxon>
        <taxon>Spermatophyta</taxon>
        <taxon>Magnoliopsida</taxon>
        <taxon>Liliopsida</taxon>
        <taxon>Dioscoreales</taxon>
        <taxon>Dioscoreaceae</taxon>
        <taxon>Dioscorea</taxon>
    </lineage>
</organism>
<dbReference type="InterPro" id="IPR000722">
    <property type="entry name" value="RNA_pol_asu"/>
</dbReference>
<sequence>MEPDLSSPVVLDASIRRIKFSLATAGEIHQYSINDSPVSHPSQLTNPFLGLPLESGKCESCGTAEHGQCEGHFGYIPLITPIYHPCHITELRNILSLICLKCMRVKKGKVKNSTGKEKISNTSCFYCRDIPPISITEVKTTDGAFCLELKVRSKSRLREGFWHFLDKFGFRYGDTFCRPLLPYEALKILKEVPEETRKRLAGKGFFPQEGFILQYLPVPPNCLYVPEISDGKSIMSSDISIPLLKRVLNKNELIKRSRSGVPNFESHEVESNDLQSSIAQYMHLRGTTKAPQITQNKFSVGSDPECSGKRWLEKMKTLFISKGSGFSSRSVICGDPYIAVGEIGLPIEVAKKITFEERVNKYNITRLQQIVDNRLCVTYRDGLSTYAISVGSKGHTSLKVGQIINRRIMDGDIVFINRPPSTHKHSLQAFSVFIHEDNTVKINPLVCAPFGADFDGDCIHIFYPQSLAAKAEVQELFSVDKQLLSSHSGNLNLPLIQDSLLSLKLMFNRIYLRKSTAQQLAMFVSSVLPPPSLLKAHNNGPFWTVTQILQCALPSCFDSSGMRHLIRNSEILEFDFDKDLLQTVLESILISIVDKSPKDALCFLNHIQPLLMETLSLEGYSLDLRDFDVPMDVVKDLEKRAQEISKVLDQLRWTYNELVDKQVEDHIKIIKLPIVNFIGKSSALGQLVDSKSDSSIQKVVEQIGLLGVQISDRGKLYSKGLVEDLFVHFVNKYSADKADHPSEAYGLIKSSFFRGLNPFEELVHSIASREVIVRSSRGLTEPGTLFKNLMAILRDVIVCYDGTVRNICSNSIVQFDYGLSEEFSTISPAGEPVGVLAATAISNPAYKAVLDSSRSTNSSWELMKEILLCKASFKNGTIDRRVILYLNDCRCGKKFCKENAAFSVQSTLKRVALKDCAIEFLIEYQKHIVLDNNPEPVSGLVGHIHLDQTRLNVLSQSLDVILRKCQDVVFSYAKKKGHLSHYFRKISLSSSECCSFQHTNHENFSEFPCLQFSYCDPNPNSLPLEKAIHVLAEAICPILLDTIIKGDPRVHVANIVWIGHDTYSWVKNSRSTLKGELAIEVVIEQDAARRNGDAWRIVLDACLPVMHLIDTSRSIPYGIQQIEELLGISCAFDQSVRRLSTSIRMVAKGVFKEHLILVANNMTCTGSLIGFSTGGFKALFRSLKVQAPFTEATLYTPMKCFERASEKLHTDTLSSIVSSCSWGRHVALGTGASFDIIWDKHQVVADRDCGENVYDFLEMVRTTTCEEVGGTFFGVEVDNLADQDEGDECLSPEPDGALAQPTFDDISELDLNNERASKSSWDNASGSLSWDNLGAQKHTQISNESDAWGTWQSKDDGRASAKEPANEAWVSTKQSHWMLCKMVVAQSKNPYGMVHKMAMAQLKNLQRMAGVQLEKSAQNSWGSGKETAQDGWGSTKISAIDDRGSAKQPAQDGIGSAAKSSQDDWGSAKKPVQNEWGSATKPPQDNWGSSKKPAQNDWGSSKKPAQNDWGSLKKPAQDNWGSMKKSAQKEWGSVKESSQDEWGSIKKPAQDEGGSFKKSAQDDWGSAENSSQGDWGSAKDTTQDDWGSVRVSSKKPAQGNWDSAKKPAQDDLGSAKEPSVYSSPSQDGWVTDKKPAQGDWGAGKNPAQDDWGSAKEPLKDGWVTDKKPAQGDWGAGKNPAQDDWGSAKQPSKDGWVTEKKPAQGDWGAGKNPAQDDWGSAKEPSKDGWASGKVPAMDNAQDGWASAKESAQDGWGSAGQNGRGSRAKVGWGSSNATEPKNQKNHSTRFDDRKGWNANRSFNSAGRRPDFFTCEEEKILVEVEPTMQRIRKILHDSSDGGRLSADDQKFVVENVFEHHPEKHAKVTDEIDYMMVDKHKNFQDSRCLYVVSSDGSSTDFSYLKCMENYVKIQFPEHAESFNRKYFKRRRTEPTNQSGQQQQQQ</sequence>
<dbReference type="SUPFAM" id="SSF64484">
    <property type="entry name" value="beta and beta-prime subunits of DNA dependent RNA-polymerase"/>
    <property type="match status" value="1"/>
</dbReference>
<evidence type="ECO:0000313" key="10">
    <source>
        <dbReference type="Proteomes" id="UP001515500"/>
    </source>
</evidence>
<accession>A0AB40D446</accession>
<proteinExistence type="inferred from homology"/>
<dbReference type="InterPro" id="IPR045867">
    <property type="entry name" value="DNA-dir_RpoC_beta_prime"/>
</dbReference>
<keyword evidence="3 7" id="KW-0548">Nucleotidyltransferase</keyword>
<evidence type="ECO:0000256" key="3">
    <source>
        <dbReference type="ARBA" id="ARBA00022695"/>
    </source>
</evidence>
<evidence type="ECO:0000256" key="5">
    <source>
        <dbReference type="ARBA" id="ARBA00023163"/>
    </source>
</evidence>
<dbReference type="Pfam" id="PF04998">
    <property type="entry name" value="RNA_pol_Rpb1_5"/>
    <property type="match status" value="1"/>
</dbReference>
<evidence type="ECO:0000259" key="9">
    <source>
        <dbReference type="SMART" id="SM00663"/>
    </source>
</evidence>
<dbReference type="PANTHER" id="PTHR19376">
    <property type="entry name" value="DNA-DIRECTED RNA POLYMERASE"/>
    <property type="match status" value="1"/>
</dbReference>
<dbReference type="GO" id="GO:0006351">
    <property type="term" value="P:DNA-templated transcription"/>
    <property type="evidence" value="ECO:0007669"/>
    <property type="project" value="InterPro"/>
</dbReference>
<dbReference type="InterPro" id="IPR006592">
    <property type="entry name" value="RNA_pol_N"/>
</dbReference>
<dbReference type="Pfam" id="PF00623">
    <property type="entry name" value="RNA_pol_Rpb1_2"/>
    <property type="match status" value="1"/>
</dbReference>
<evidence type="ECO:0000256" key="2">
    <source>
        <dbReference type="ARBA" id="ARBA00022679"/>
    </source>
</evidence>
<comment type="catalytic activity">
    <reaction evidence="6 7">
        <text>RNA(n) + a ribonucleoside 5'-triphosphate = RNA(n+1) + diphosphate</text>
        <dbReference type="Rhea" id="RHEA:21248"/>
        <dbReference type="Rhea" id="RHEA-COMP:14527"/>
        <dbReference type="Rhea" id="RHEA-COMP:17342"/>
        <dbReference type="ChEBI" id="CHEBI:33019"/>
        <dbReference type="ChEBI" id="CHEBI:61557"/>
        <dbReference type="ChEBI" id="CHEBI:140395"/>
        <dbReference type="EC" id="2.7.7.6"/>
    </reaction>
</comment>
<dbReference type="EC" id="2.7.7.6" evidence="7"/>
<evidence type="ECO:0000313" key="11">
    <source>
        <dbReference type="RefSeq" id="XP_039145467.1"/>
    </source>
</evidence>
<dbReference type="Gene3D" id="1.10.274.100">
    <property type="entry name" value="RNA polymerase Rpb1, domain 3"/>
    <property type="match status" value="1"/>
</dbReference>
<evidence type="ECO:0000256" key="1">
    <source>
        <dbReference type="ARBA" id="ARBA00022478"/>
    </source>
</evidence>
<dbReference type="InterPro" id="IPR042102">
    <property type="entry name" value="RNA_pol_Rpb1_3_sf"/>
</dbReference>
<dbReference type="GO" id="GO:0003899">
    <property type="term" value="F:DNA-directed RNA polymerase activity"/>
    <property type="evidence" value="ECO:0007669"/>
    <property type="project" value="UniProtKB-EC"/>
</dbReference>
<dbReference type="Gene3D" id="2.40.40.20">
    <property type="match status" value="1"/>
</dbReference>
<dbReference type="InterPro" id="IPR044893">
    <property type="entry name" value="RNA_pol_Rpb1_clamp_domain"/>
</dbReference>
<comment type="function">
    <text evidence="7">DNA-dependent RNA polymerase catalyzes the transcription of DNA into RNA using the four ribonucleoside triphosphates as substrates.</text>
</comment>
<dbReference type="InterPro" id="IPR007081">
    <property type="entry name" value="RNA_pol_Rpb1_5"/>
</dbReference>
<reference evidence="11" key="1">
    <citation type="submission" date="2025-08" db="UniProtKB">
        <authorList>
            <consortium name="RefSeq"/>
        </authorList>
    </citation>
    <scope>IDENTIFICATION</scope>
</reference>
<dbReference type="GeneID" id="120282686"/>
<dbReference type="Gene3D" id="6.20.50.80">
    <property type="match status" value="1"/>
</dbReference>
<keyword evidence="10" id="KW-1185">Reference proteome</keyword>
<dbReference type="GO" id="GO:0003677">
    <property type="term" value="F:DNA binding"/>
    <property type="evidence" value="ECO:0007669"/>
    <property type="project" value="InterPro"/>
</dbReference>
<evidence type="ECO:0000256" key="7">
    <source>
        <dbReference type="RuleBase" id="RU004279"/>
    </source>
</evidence>
<dbReference type="Gene3D" id="6.10.250.2940">
    <property type="match status" value="1"/>
</dbReference>
<evidence type="ECO:0000256" key="8">
    <source>
        <dbReference type="SAM" id="MobiDB-lite"/>
    </source>
</evidence>
<dbReference type="Proteomes" id="UP001515500">
    <property type="component" value="Chromosome 18"/>
</dbReference>
<feature type="region of interest" description="Disordered" evidence="8">
    <location>
        <begin position="1416"/>
        <end position="1793"/>
    </location>
</feature>
<keyword evidence="1 7" id="KW-0240">DNA-directed RNA polymerase</keyword>
<dbReference type="GO" id="GO:0000428">
    <property type="term" value="C:DNA-directed RNA polymerase complex"/>
    <property type="evidence" value="ECO:0007669"/>
    <property type="project" value="UniProtKB-KW"/>
</dbReference>
<keyword evidence="4" id="KW-0862">Zinc</keyword>